<keyword evidence="2" id="KW-1185">Reference proteome</keyword>
<protein>
    <submittedName>
        <fullName evidence="1">Uncharacterized protein</fullName>
    </submittedName>
</protein>
<accession>A0A8J3TYV5</accession>
<comment type="caution">
    <text evidence="1">The sequence shown here is derived from an EMBL/GenBank/DDBJ whole genome shotgun (WGS) entry which is preliminary data.</text>
</comment>
<name>A0A8J3TYV5_9ACTN</name>
<dbReference type="AlphaFoldDB" id="A0A8J3TYV5"/>
<dbReference type="Proteomes" id="UP000622547">
    <property type="component" value="Unassembled WGS sequence"/>
</dbReference>
<evidence type="ECO:0000313" key="1">
    <source>
        <dbReference type="EMBL" id="GII35109.1"/>
    </source>
</evidence>
<dbReference type="EMBL" id="BOOP01000001">
    <property type="protein sequence ID" value="GII35109.1"/>
    <property type="molecule type" value="Genomic_DNA"/>
</dbReference>
<sequence>MTPIGREGAPMRSKPRFLLLGTALLTVLTITPAEASTASPPCSGTASAISGVPAGASATARRCWWQGPYRCCTYAVSEHQFVKRCMRARTRY</sequence>
<proteinExistence type="predicted"/>
<organism evidence="1 2">
    <name type="scientific">Planotetraspora phitsanulokensis</name>
    <dbReference type="NCBI Taxonomy" id="575192"/>
    <lineage>
        <taxon>Bacteria</taxon>
        <taxon>Bacillati</taxon>
        <taxon>Actinomycetota</taxon>
        <taxon>Actinomycetes</taxon>
        <taxon>Streptosporangiales</taxon>
        <taxon>Streptosporangiaceae</taxon>
        <taxon>Planotetraspora</taxon>
    </lineage>
</organism>
<reference evidence="1 2" key="1">
    <citation type="submission" date="2021-01" db="EMBL/GenBank/DDBJ databases">
        <title>Whole genome shotgun sequence of Planotetraspora phitsanulokensis NBRC 104273.</title>
        <authorList>
            <person name="Komaki H."/>
            <person name="Tamura T."/>
        </authorList>
    </citation>
    <scope>NUCLEOTIDE SEQUENCE [LARGE SCALE GENOMIC DNA]</scope>
    <source>
        <strain evidence="1 2">NBRC 104273</strain>
    </source>
</reference>
<gene>
    <name evidence="1" type="ORF">Pph01_01120</name>
</gene>
<evidence type="ECO:0000313" key="2">
    <source>
        <dbReference type="Proteomes" id="UP000622547"/>
    </source>
</evidence>